<sequence>MISYRFFKTKSCAQSSAHIWPNNIHMCHRINQFKLKRLQAVKIRDSRMESHHGI</sequence>
<keyword evidence="2" id="KW-1185">Reference proteome</keyword>
<reference evidence="1 2" key="1">
    <citation type="submission" date="2014-04" db="EMBL/GenBank/DDBJ databases">
        <authorList>
            <consortium name="DOE Joint Genome Institute"/>
            <person name="Kuo A."/>
            <person name="Ruytinx J."/>
            <person name="Rineau F."/>
            <person name="Colpaert J."/>
            <person name="Kohler A."/>
            <person name="Nagy L.G."/>
            <person name="Floudas D."/>
            <person name="Copeland A."/>
            <person name="Barry K.W."/>
            <person name="Cichocki N."/>
            <person name="Veneault-Fourrey C."/>
            <person name="LaButti K."/>
            <person name="Lindquist E.A."/>
            <person name="Lipzen A."/>
            <person name="Lundell T."/>
            <person name="Morin E."/>
            <person name="Murat C."/>
            <person name="Sun H."/>
            <person name="Tunlid A."/>
            <person name="Henrissat B."/>
            <person name="Grigoriev I.V."/>
            <person name="Hibbett D.S."/>
            <person name="Martin F."/>
            <person name="Nordberg H.P."/>
            <person name="Cantor M.N."/>
            <person name="Hua S.X."/>
        </authorList>
    </citation>
    <scope>NUCLEOTIDE SEQUENCE [LARGE SCALE GENOMIC DNA]</scope>
    <source>
        <strain evidence="1 2">UH-Slu-Lm8-n1</strain>
    </source>
</reference>
<protein>
    <submittedName>
        <fullName evidence="1">Uncharacterized protein</fullName>
    </submittedName>
</protein>
<proteinExistence type="predicted"/>
<evidence type="ECO:0000313" key="2">
    <source>
        <dbReference type="Proteomes" id="UP000054485"/>
    </source>
</evidence>
<dbReference type="InParanoid" id="A0A0D0A942"/>
<dbReference type="AlphaFoldDB" id="A0A0D0A942"/>
<reference evidence="2" key="2">
    <citation type="submission" date="2015-01" db="EMBL/GenBank/DDBJ databases">
        <title>Evolutionary Origins and Diversification of the Mycorrhizal Mutualists.</title>
        <authorList>
            <consortium name="DOE Joint Genome Institute"/>
            <consortium name="Mycorrhizal Genomics Consortium"/>
            <person name="Kohler A."/>
            <person name="Kuo A."/>
            <person name="Nagy L.G."/>
            <person name="Floudas D."/>
            <person name="Copeland A."/>
            <person name="Barry K.W."/>
            <person name="Cichocki N."/>
            <person name="Veneault-Fourrey C."/>
            <person name="LaButti K."/>
            <person name="Lindquist E.A."/>
            <person name="Lipzen A."/>
            <person name="Lundell T."/>
            <person name="Morin E."/>
            <person name="Murat C."/>
            <person name="Riley R."/>
            <person name="Ohm R."/>
            <person name="Sun H."/>
            <person name="Tunlid A."/>
            <person name="Henrissat B."/>
            <person name="Grigoriev I.V."/>
            <person name="Hibbett D.S."/>
            <person name="Martin F."/>
        </authorList>
    </citation>
    <scope>NUCLEOTIDE SEQUENCE [LARGE SCALE GENOMIC DNA]</scope>
    <source>
        <strain evidence="2">UH-Slu-Lm8-n1</strain>
    </source>
</reference>
<accession>A0A0D0A942</accession>
<dbReference type="EMBL" id="KN835156">
    <property type="protein sequence ID" value="KIK46695.1"/>
    <property type="molecule type" value="Genomic_DNA"/>
</dbReference>
<dbReference type="Proteomes" id="UP000054485">
    <property type="component" value="Unassembled WGS sequence"/>
</dbReference>
<evidence type="ECO:0000313" key="1">
    <source>
        <dbReference type="EMBL" id="KIK46695.1"/>
    </source>
</evidence>
<name>A0A0D0A942_9AGAM</name>
<gene>
    <name evidence="1" type="ORF">CY34DRAFT_800224</name>
</gene>
<dbReference type="HOGENOM" id="CLU_3051970_0_0_1"/>
<organism evidence="1 2">
    <name type="scientific">Suillus luteus UH-Slu-Lm8-n1</name>
    <dbReference type="NCBI Taxonomy" id="930992"/>
    <lineage>
        <taxon>Eukaryota</taxon>
        <taxon>Fungi</taxon>
        <taxon>Dikarya</taxon>
        <taxon>Basidiomycota</taxon>
        <taxon>Agaricomycotina</taxon>
        <taxon>Agaricomycetes</taxon>
        <taxon>Agaricomycetidae</taxon>
        <taxon>Boletales</taxon>
        <taxon>Suillineae</taxon>
        <taxon>Suillaceae</taxon>
        <taxon>Suillus</taxon>
    </lineage>
</organism>